<name>A0A6G1H1S1_9PEZI</name>
<dbReference type="AlphaFoldDB" id="A0A6G1H1S1"/>
<keyword evidence="2" id="KW-1185">Reference proteome</keyword>
<protein>
    <submittedName>
        <fullName evidence="1">Uncharacterized protein</fullName>
    </submittedName>
</protein>
<gene>
    <name evidence="1" type="ORF">K402DRAFT_403702</name>
</gene>
<dbReference type="EMBL" id="ML977153">
    <property type="protein sequence ID" value="KAF1987173.1"/>
    <property type="molecule type" value="Genomic_DNA"/>
</dbReference>
<organism evidence="1 2">
    <name type="scientific">Aulographum hederae CBS 113979</name>
    <dbReference type="NCBI Taxonomy" id="1176131"/>
    <lineage>
        <taxon>Eukaryota</taxon>
        <taxon>Fungi</taxon>
        <taxon>Dikarya</taxon>
        <taxon>Ascomycota</taxon>
        <taxon>Pezizomycotina</taxon>
        <taxon>Dothideomycetes</taxon>
        <taxon>Pleosporomycetidae</taxon>
        <taxon>Aulographales</taxon>
        <taxon>Aulographaceae</taxon>
    </lineage>
</organism>
<sequence length="103" mass="10732">MVAIAIPASVILANATRLDGLNHLTAGLAICSYANVSGKCFYFNPIPQTCSEIPTDLILKVSSAKVSSSLSLCQFHDLDDCSSSAGYSGARVTGGTMNGNFRN</sequence>
<proteinExistence type="predicted"/>
<evidence type="ECO:0000313" key="2">
    <source>
        <dbReference type="Proteomes" id="UP000800041"/>
    </source>
</evidence>
<accession>A0A6G1H1S1</accession>
<reference evidence="1" key="1">
    <citation type="journal article" date="2020" name="Stud. Mycol.">
        <title>101 Dothideomycetes genomes: a test case for predicting lifestyles and emergence of pathogens.</title>
        <authorList>
            <person name="Haridas S."/>
            <person name="Albert R."/>
            <person name="Binder M."/>
            <person name="Bloem J."/>
            <person name="Labutti K."/>
            <person name="Salamov A."/>
            <person name="Andreopoulos B."/>
            <person name="Baker S."/>
            <person name="Barry K."/>
            <person name="Bills G."/>
            <person name="Bluhm B."/>
            <person name="Cannon C."/>
            <person name="Castanera R."/>
            <person name="Culley D."/>
            <person name="Daum C."/>
            <person name="Ezra D."/>
            <person name="Gonzalez J."/>
            <person name="Henrissat B."/>
            <person name="Kuo A."/>
            <person name="Liang C."/>
            <person name="Lipzen A."/>
            <person name="Lutzoni F."/>
            <person name="Magnuson J."/>
            <person name="Mondo S."/>
            <person name="Nolan M."/>
            <person name="Ohm R."/>
            <person name="Pangilinan J."/>
            <person name="Park H.-J."/>
            <person name="Ramirez L."/>
            <person name="Alfaro M."/>
            <person name="Sun H."/>
            <person name="Tritt A."/>
            <person name="Yoshinaga Y."/>
            <person name="Zwiers L.-H."/>
            <person name="Turgeon B."/>
            <person name="Goodwin S."/>
            <person name="Spatafora J."/>
            <person name="Crous P."/>
            <person name="Grigoriev I."/>
        </authorList>
    </citation>
    <scope>NUCLEOTIDE SEQUENCE</scope>
    <source>
        <strain evidence="1">CBS 113979</strain>
    </source>
</reference>
<dbReference type="Proteomes" id="UP000800041">
    <property type="component" value="Unassembled WGS sequence"/>
</dbReference>
<evidence type="ECO:0000313" key="1">
    <source>
        <dbReference type="EMBL" id="KAF1987173.1"/>
    </source>
</evidence>